<evidence type="ECO:0000313" key="9">
    <source>
        <dbReference type="Proteomes" id="UP000198815"/>
    </source>
</evidence>
<dbReference type="GO" id="GO:0003677">
    <property type="term" value="F:DNA binding"/>
    <property type="evidence" value="ECO:0007669"/>
    <property type="project" value="UniProtKB-UniRule"/>
</dbReference>
<dbReference type="PANTHER" id="PTHR30349:SF64">
    <property type="entry name" value="PROPHAGE INTEGRASE INTD-RELATED"/>
    <property type="match status" value="1"/>
</dbReference>
<dbReference type="SUPFAM" id="SSF56349">
    <property type="entry name" value="DNA breaking-rejoining enzymes"/>
    <property type="match status" value="1"/>
</dbReference>
<evidence type="ECO:0000259" key="6">
    <source>
        <dbReference type="PROSITE" id="PS51898"/>
    </source>
</evidence>
<dbReference type="PANTHER" id="PTHR30349">
    <property type="entry name" value="PHAGE INTEGRASE-RELATED"/>
    <property type="match status" value="1"/>
</dbReference>
<proteinExistence type="inferred from homology"/>
<keyword evidence="4" id="KW-0233">DNA recombination</keyword>
<dbReference type="Gene3D" id="1.10.150.130">
    <property type="match status" value="1"/>
</dbReference>
<dbReference type="OrthoDB" id="148546at2"/>
<evidence type="ECO:0000259" key="7">
    <source>
        <dbReference type="PROSITE" id="PS51900"/>
    </source>
</evidence>
<protein>
    <submittedName>
        <fullName evidence="8">Site-specific recombinase XerD</fullName>
    </submittedName>
</protein>
<dbReference type="STRING" id="64702.SAMN05443377_102154"/>
<dbReference type="EMBL" id="FOGZ01000002">
    <property type="protein sequence ID" value="SER55953.1"/>
    <property type="molecule type" value="Genomic_DNA"/>
</dbReference>
<name>A0A1H9Q7X4_9ACTN</name>
<dbReference type="GO" id="GO:0006310">
    <property type="term" value="P:DNA recombination"/>
    <property type="evidence" value="ECO:0007669"/>
    <property type="project" value="UniProtKB-KW"/>
</dbReference>
<dbReference type="InterPro" id="IPR004107">
    <property type="entry name" value="Integrase_SAM-like_N"/>
</dbReference>
<evidence type="ECO:0000256" key="5">
    <source>
        <dbReference type="PROSITE-ProRule" id="PRU01248"/>
    </source>
</evidence>
<dbReference type="Proteomes" id="UP000198815">
    <property type="component" value="Unassembled WGS sequence"/>
</dbReference>
<comment type="similarity">
    <text evidence="1">Belongs to the 'phage' integrase family.</text>
</comment>
<dbReference type="AlphaFoldDB" id="A0A1H9Q7X4"/>
<accession>A0A1H9Q7X4</accession>
<evidence type="ECO:0000256" key="2">
    <source>
        <dbReference type="ARBA" id="ARBA00022908"/>
    </source>
</evidence>
<dbReference type="RefSeq" id="WP_091967140.1">
    <property type="nucleotide sequence ID" value="NZ_FOGZ01000002.1"/>
</dbReference>
<evidence type="ECO:0000256" key="1">
    <source>
        <dbReference type="ARBA" id="ARBA00008857"/>
    </source>
</evidence>
<dbReference type="GO" id="GO:0015074">
    <property type="term" value="P:DNA integration"/>
    <property type="evidence" value="ECO:0007669"/>
    <property type="project" value="UniProtKB-KW"/>
</dbReference>
<dbReference type="InterPro" id="IPR013762">
    <property type="entry name" value="Integrase-like_cat_sf"/>
</dbReference>
<keyword evidence="3 5" id="KW-0238">DNA-binding</keyword>
<dbReference type="Gene3D" id="1.10.443.10">
    <property type="entry name" value="Intergrase catalytic core"/>
    <property type="match status" value="1"/>
</dbReference>
<sequence length="289" mass="33013">MSVNWFASPSGPSMWTDRLDAMIHCWLASRAGTVAEKTLRTDQDLLRIIPQSYLARNPRDITPADIDGLLVHFRARGLSELSVRRYRASLSQFFRWLTALGVIERTPIEKAPAELPAPPTVARPFSADELRSAWAEWSQHDPRLAQVLLVLARTGLRWSEARALTVGDFRRTANRIVVNKSMTEGTSARRFIPSLVRQVPVAEELRDSLVAMSRRREREELLFITARGCQLHRTAVLRRLDWQRTGRGRRLNDLRHTAAKLWLDEGVPATTVQQWMGHTLMIARPAERI</sequence>
<gene>
    <name evidence="8" type="ORF">SAMN05443377_102154</name>
</gene>
<reference evidence="8 9" key="1">
    <citation type="submission" date="2016-10" db="EMBL/GenBank/DDBJ databases">
        <authorList>
            <person name="de Groot N.N."/>
        </authorList>
    </citation>
    <scope>NUCLEOTIDE SEQUENCE [LARGE SCALE GENOMIC DNA]</scope>
    <source>
        <strain evidence="8 9">DSM 16859</strain>
    </source>
</reference>
<dbReference type="PROSITE" id="PS51898">
    <property type="entry name" value="TYR_RECOMBINASE"/>
    <property type="match status" value="1"/>
</dbReference>
<dbReference type="InterPro" id="IPR002104">
    <property type="entry name" value="Integrase_catalytic"/>
</dbReference>
<feature type="domain" description="Tyr recombinase" evidence="6">
    <location>
        <begin position="120"/>
        <end position="289"/>
    </location>
</feature>
<dbReference type="Pfam" id="PF00589">
    <property type="entry name" value="Phage_integrase"/>
    <property type="match status" value="1"/>
</dbReference>
<keyword evidence="9" id="KW-1185">Reference proteome</keyword>
<dbReference type="InterPro" id="IPR044068">
    <property type="entry name" value="CB"/>
</dbReference>
<dbReference type="InterPro" id="IPR010998">
    <property type="entry name" value="Integrase_recombinase_N"/>
</dbReference>
<evidence type="ECO:0000256" key="3">
    <source>
        <dbReference type="ARBA" id="ARBA00023125"/>
    </source>
</evidence>
<dbReference type="PROSITE" id="PS51900">
    <property type="entry name" value="CB"/>
    <property type="match status" value="1"/>
</dbReference>
<feature type="domain" description="Core-binding (CB)" evidence="7">
    <location>
        <begin position="17"/>
        <end position="98"/>
    </location>
</feature>
<evidence type="ECO:0000256" key="4">
    <source>
        <dbReference type="ARBA" id="ARBA00023172"/>
    </source>
</evidence>
<keyword evidence="2" id="KW-0229">DNA integration</keyword>
<dbReference type="Pfam" id="PF02899">
    <property type="entry name" value="Phage_int_SAM_1"/>
    <property type="match status" value="1"/>
</dbReference>
<dbReference type="InterPro" id="IPR050090">
    <property type="entry name" value="Tyrosine_recombinase_XerCD"/>
</dbReference>
<evidence type="ECO:0000313" key="8">
    <source>
        <dbReference type="EMBL" id="SER55953.1"/>
    </source>
</evidence>
<dbReference type="InterPro" id="IPR011010">
    <property type="entry name" value="DNA_brk_join_enz"/>
</dbReference>
<organism evidence="8 9">
    <name type="scientific">Propionibacterium cyclohexanicum</name>
    <dbReference type="NCBI Taxonomy" id="64702"/>
    <lineage>
        <taxon>Bacteria</taxon>
        <taxon>Bacillati</taxon>
        <taxon>Actinomycetota</taxon>
        <taxon>Actinomycetes</taxon>
        <taxon>Propionibacteriales</taxon>
        <taxon>Propionibacteriaceae</taxon>
        <taxon>Propionibacterium</taxon>
    </lineage>
</organism>